<sequence length="189" mass="21264">MESRIKVVVVGDSYVGKTSLLFAYTQKTFQHGYNTTVFENWSASVTIDQRKYTVNLFDTAGQEDYAHLRRLSYPQTNVFLLCFSLVDPNSLEKCRSVWINELRKYVGNHIPVLLVGTKEDLHSSGLVVNRVDLDVAKNIATEIGAVNFLTCSSLTHRGLKRVFDEAFLAAIGRHPIHNQPPQSTCCTLL</sequence>
<keyword evidence="4" id="KW-0488">Methylation</keyword>
<dbReference type="GO" id="GO:0005525">
    <property type="term" value="F:GTP binding"/>
    <property type="evidence" value="ECO:0007669"/>
    <property type="project" value="UniProtKB-KW"/>
</dbReference>
<dbReference type="PROSITE" id="PS51420">
    <property type="entry name" value="RHO"/>
    <property type="match status" value="1"/>
</dbReference>
<dbReference type="InterPro" id="IPR005225">
    <property type="entry name" value="Small_GTP-bd"/>
</dbReference>
<dbReference type="WBParaSite" id="L893_g6374.t1">
    <property type="protein sequence ID" value="L893_g6374.t1"/>
    <property type="gene ID" value="L893_g6374"/>
</dbReference>
<dbReference type="CDD" id="cd00157">
    <property type="entry name" value="Rho"/>
    <property type="match status" value="1"/>
</dbReference>
<dbReference type="InterPro" id="IPR003578">
    <property type="entry name" value="Small_GTPase_Rho"/>
</dbReference>
<dbReference type="PRINTS" id="PR00449">
    <property type="entry name" value="RASTRNSFRMNG"/>
</dbReference>
<proteinExistence type="inferred from homology"/>
<keyword evidence="5" id="KW-0547">Nucleotide-binding</keyword>
<accession>A0A1I8AJG8</accession>
<dbReference type="GO" id="GO:0003924">
    <property type="term" value="F:GTPase activity"/>
    <property type="evidence" value="ECO:0007669"/>
    <property type="project" value="InterPro"/>
</dbReference>
<dbReference type="SMART" id="SM00173">
    <property type="entry name" value="RAS"/>
    <property type="match status" value="1"/>
</dbReference>
<keyword evidence="10" id="KW-1185">Reference proteome</keyword>
<reference evidence="11" key="1">
    <citation type="submission" date="2016-11" db="UniProtKB">
        <authorList>
            <consortium name="WormBaseParasite"/>
        </authorList>
    </citation>
    <scope>IDENTIFICATION</scope>
</reference>
<comment type="similarity">
    <text evidence="2">Belongs to the small GTPase superfamily. Rho family.</text>
</comment>
<keyword evidence="8" id="KW-0449">Lipoprotein</keyword>
<keyword evidence="7" id="KW-0472">Membrane</keyword>
<dbReference type="GO" id="GO:0007264">
    <property type="term" value="P:small GTPase-mediated signal transduction"/>
    <property type="evidence" value="ECO:0007669"/>
    <property type="project" value="InterPro"/>
</dbReference>
<evidence type="ECO:0000256" key="7">
    <source>
        <dbReference type="ARBA" id="ARBA00023136"/>
    </source>
</evidence>
<dbReference type="PROSITE" id="PS51421">
    <property type="entry name" value="RAS"/>
    <property type="match status" value="1"/>
</dbReference>
<evidence type="ECO:0000256" key="6">
    <source>
        <dbReference type="ARBA" id="ARBA00023134"/>
    </source>
</evidence>
<evidence type="ECO:0000256" key="9">
    <source>
        <dbReference type="ARBA" id="ARBA00023289"/>
    </source>
</evidence>
<evidence type="ECO:0000256" key="1">
    <source>
        <dbReference type="ARBA" id="ARBA00004342"/>
    </source>
</evidence>
<dbReference type="Proteomes" id="UP000095287">
    <property type="component" value="Unplaced"/>
</dbReference>
<dbReference type="GO" id="GO:0005886">
    <property type="term" value="C:plasma membrane"/>
    <property type="evidence" value="ECO:0007669"/>
    <property type="project" value="UniProtKB-SubCell"/>
</dbReference>
<dbReference type="PROSITE" id="PS51419">
    <property type="entry name" value="RAB"/>
    <property type="match status" value="1"/>
</dbReference>
<dbReference type="SUPFAM" id="SSF52540">
    <property type="entry name" value="P-loop containing nucleoside triphosphate hydrolases"/>
    <property type="match status" value="1"/>
</dbReference>
<evidence type="ECO:0000313" key="10">
    <source>
        <dbReference type="Proteomes" id="UP000095287"/>
    </source>
</evidence>
<comment type="subcellular location">
    <subcellularLocation>
        <location evidence="1">Cell membrane</location>
        <topology evidence="1">Lipid-anchor</topology>
        <orientation evidence="1">Cytoplasmic side</orientation>
    </subcellularLocation>
</comment>
<dbReference type="Gene3D" id="3.40.50.300">
    <property type="entry name" value="P-loop containing nucleotide triphosphate hydrolases"/>
    <property type="match status" value="1"/>
</dbReference>
<evidence type="ECO:0000256" key="3">
    <source>
        <dbReference type="ARBA" id="ARBA00022475"/>
    </source>
</evidence>
<evidence type="ECO:0000313" key="11">
    <source>
        <dbReference type="WBParaSite" id="L893_g6374.t1"/>
    </source>
</evidence>
<keyword evidence="9" id="KW-0636">Prenylation</keyword>
<name>A0A1I8AJG8_9BILA</name>
<protein>
    <submittedName>
        <fullName evidence="11">Ras-like GTP-binding protein RhoL</fullName>
    </submittedName>
</protein>
<organism evidence="10 11">
    <name type="scientific">Steinernema glaseri</name>
    <dbReference type="NCBI Taxonomy" id="37863"/>
    <lineage>
        <taxon>Eukaryota</taxon>
        <taxon>Metazoa</taxon>
        <taxon>Ecdysozoa</taxon>
        <taxon>Nematoda</taxon>
        <taxon>Chromadorea</taxon>
        <taxon>Rhabditida</taxon>
        <taxon>Tylenchina</taxon>
        <taxon>Panagrolaimomorpha</taxon>
        <taxon>Strongyloidoidea</taxon>
        <taxon>Steinernematidae</taxon>
        <taxon>Steinernema</taxon>
    </lineage>
</organism>
<evidence type="ECO:0000256" key="8">
    <source>
        <dbReference type="ARBA" id="ARBA00023288"/>
    </source>
</evidence>
<dbReference type="InterPro" id="IPR001806">
    <property type="entry name" value="Small_GTPase"/>
</dbReference>
<dbReference type="Pfam" id="PF00071">
    <property type="entry name" value="Ras"/>
    <property type="match status" value="1"/>
</dbReference>
<dbReference type="NCBIfam" id="TIGR00231">
    <property type="entry name" value="small_GTP"/>
    <property type="match status" value="1"/>
</dbReference>
<dbReference type="PANTHER" id="PTHR24072">
    <property type="entry name" value="RHO FAMILY GTPASE"/>
    <property type="match status" value="1"/>
</dbReference>
<dbReference type="InterPro" id="IPR027417">
    <property type="entry name" value="P-loop_NTPase"/>
</dbReference>
<evidence type="ECO:0000256" key="5">
    <source>
        <dbReference type="ARBA" id="ARBA00022741"/>
    </source>
</evidence>
<dbReference type="AlphaFoldDB" id="A0A1I8AJG8"/>
<dbReference type="FunFam" id="3.40.50.300:FF:000983">
    <property type="entry name" value="Rho family GTPase"/>
    <property type="match status" value="1"/>
</dbReference>
<dbReference type="SMART" id="SM00175">
    <property type="entry name" value="RAB"/>
    <property type="match status" value="1"/>
</dbReference>
<evidence type="ECO:0000256" key="4">
    <source>
        <dbReference type="ARBA" id="ARBA00022481"/>
    </source>
</evidence>
<keyword evidence="3" id="KW-1003">Cell membrane</keyword>
<dbReference type="SMART" id="SM00174">
    <property type="entry name" value="RHO"/>
    <property type="match status" value="1"/>
</dbReference>
<keyword evidence="6" id="KW-0342">GTP-binding</keyword>
<evidence type="ECO:0000256" key="2">
    <source>
        <dbReference type="ARBA" id="ARBA00010142"/>
    </source>
</evidence>